<dbReference type="Proteomes" id="UP000004913">
    <property type="component" value="Unassembled WGS sequence"/>
</dbReference>
<dbReference type="HOGENOM" id="CLU_126626_0_0_10"/>
<proteinExistence type="predicted"/>
<keyword evidence="2" id="KW-1185">Reference proteome</keyword>
<dbReference type="eggNOG" id="ENOG5032T6Z">
    <property type="taxonomic scope" value="Bacteria"/>
</dbReference>
<evidence type="ECO:0000313" key="1">
    <source>
        <dbReference type="EMBL" id="EGK01653.1"/>
    </source>
</evidence>
<gene>
    <name evidence="1" type="ORF">HMPREF9455_02053</name>
</gene>
<evidence type="ECO:0000313" key="2">
    <source>
        <dbReference type="Proteomes" id="UP000004913"/>
    </source>
</evidence>
<sequence>MLLLTGYLFSSCDSEDFKYEDDFNKSHKVWLNFKSQSNNSYKYTVKGGTWVGASWETTITVKDGKIVERHFEYTHIAEELTPVEDEEMEWTEGEDEINTHKETHAWIAMTLDDIYVKAKEDWLKERKDANILFETKNDGMISLCGYTPGNCADDCFRGISIKQIEALE</sequence>
<dbReference type="AlphaFoldDB" id="F5IY86"/>
<protein>
    <submittedName>
        <fullName evidence="1">Uncharacterized protein</fullName>
    </submittedName>
</protein>
<reference evidence="1 2" key="1">
    <citation type="submission" date="2011-04" db="EMBL/GenBank/DDBJ databases">
        <title>The Genome Sequence of Dysgonomonas gadei ATCC BAA-286.</title>
        <authorList>
            <consortium name="The Broad Institute Genome Sequencing Platform"/>
            <person name="Earl A."/>
            <person name="Ward D."/>
            <person name="Feldgarden M."/>
            <person name="Gevers D."/>
            <person name="Pudlo N."/>
            <person name="Martens E."/>
            <person name="Allen-Vercoe E."/>
            <person name="Young S.K."/>
            <person name="Zeng Q."/>
            <person name="Gargeya S."/>
            <person name="Fitzgerald M."/>
            <person name="Haas B."/>
            <person name="Abouelleil A."/>
            <person name="Alvarado L."/>
            <person name="Arachchi H.M."/>
            <person name="Berlin A."/>
            <person name="Brown A."/>
            <person name="Chapman S.B."/>
            <person name="Chen Z."/>
            <person name="Dunbar C."/>
            <person name="Freedman E."/>
            <person name="Gearin G."/>
            <person name="Gellesch M."/>
            <person name="Goldberg J."/>
            <person name="Griggs A."/>
            <person name="Gujja S."/>
            <person name="Heiman D."/>
            <person name="Howarth C."/>
            <person name="Larson L."/>
            <person name="Lui A."/>
            <person name="MacDonald P.J.P."/>
            <person name="Mehta T."/>
            <person name="Montmayeur A."/>
            <person name="Murphy C."/>
            <person name="Neiman D."/>
            <person name="Pearson M."/>
            <person name="Priest M."/>
            <person name="Roberts A."/>
            <person name="Saif S."/>
            <person name="Shea T."/>
            <person name="Shenoy N."/>
            <person name="Sisk P."/>
            <person name="Stolte C."/>
            <person name="Sykes S."/>
            <person name="Yandava C."/>
            <person name="Wortman J."/>
            <person name="Nusbaum C."/>
            <person name="Birren B."/>
        </authorList>
    </citation>
    <scope>NUCLEOTIDE SEQUENCE [LARGE SCALE GENOMIC DNA]</scope>
    <source>
        <strain evidence="1 2">ATCC BAA-286</strain>
    </source>
</reference>
<name>F5IY86_9BACT</name>
<comment type="caution">
    <text evidence="1">The sequence shown here is derived from an EMBL/GenBank/DDBJ whole genome shotgun (WGS) entry which is preliminary data.</text>
</comment>
<accession>F5IY86</accession>
<dbReference type="EMBL" id="ADLV01000023">
    <property type="protein sequence ID" value="EGK01653.1"/>
    <property type="molecule type" value="Genomic_DNA"/>
</dbReference>
<organism evidence="1 2">
    <name type="scientific">Dysgonomonas gadei ATCC BAA-286</name>
    <dbReference type="NCBI Taxonomy" id="742766"/>
    <lineage>
        <taxon>Bacteria</taxon>
        <taxon>Pseudomonadati</taxon>
        <taxon>Bacteroidota</taxon>
        <taxon>Bacteroidia</taxon>
        <taxon>Bacteroidales</taxon>
        <taxon>Dysgonomonadaceae</taxon>
        <taxon>Dysgonomonas</taxon>
    </lineage>
</organism>